<dbReference type="Pfam" id="PF04586">
    <property type="entry name" value="Peptidase_S78"/>
    <property type="match status" value="1"/>
</dbReference>
<dbReference type="Proteomes" id="UP000315400">
    <property type="component" value="Unassembled WGS sequence"/>
</dbReference>
<evidence type="ECO:0000256" key="3">
    <source>
        <dbReference type="ARBA" id="ARBA00022801"/>
    </source>
</evidence>
<evidence type="ECO:0000256" key="2">
    <source>
        <dbReference type="ARBA" id="ARBA00022670"/>
    </source>
</evidence>
<reference evidence="5 6" key="1">
    <citation type="submission" date="2019-06" db="EMBL/GenBank/DDBJ databases">
        <title>Metagenome assembled Genome of Spiribacter salinus SL48-SHIP from the microbial mat of Salt Lake 48 (Novosibirsk region, Russia).</title>
        <authorList>
            <person name="Shipova A."/>
            <person name="Rozanov A.S."/>
            <person name="Bryanskaya A.V."/>
            <person name="Peltek S.E."/>
        </authorList>
    </citation>
    <scope>NUCLEOTIDE SEQUENCE [LARGE SCALE GENOMIC DNA]</scope>
    <source>
        <strain evidence="5">SL48-SHIP-2</strain>
    </source>
</reference>
<gene>
    <name evidence="5" type="ORF">FKY71_12695</name>
</gene>
<dbReference type="GO" id="GO:0008233">
    <property type="term" value="F:peptidase activity"/>
    <property type="evidence" value="ECO:0007669"/>
    <property type="project" value="UniProtKB-KW"/>
</dbReference>
<accession>A0A540VPG3</accession>
<dbReference type="EMBL" id="VIFK01000159">
    <property type="protein sequence ID" value="TQE98661.1"/>
    <property type="molecule type" value="Genomic_DNA"/>
</dbReference>
<evidence type="ECO:0000313" key="6">
    <source>
        <dbReference type="Proteomes" id="UP000315400"/>
    </source>
</evidence>
<dbReference type="GO" id="GO:0006508">
    <property type="term" value="P:proteolysis"/>
    <property type="evidence" value="ECO:0007669"/>
    <property type="project" value="UniProtKB-KW"/>
</dbReference>
<keyword evidence="3" id="KW-0378">Hydrolase</keyword>
<proteinExistence type="predicted"/>
<evidence type="ECO:0000256" key="1">
    <source>
        <dbReference type="ARBA" id="ARBA00022612"/>
    </source>
</evidence>
<evidence type="ECO:0000259" key="4">
    <source>
        <dbReference type="Pfam" id="PF04586"/>
    </source>
</evidence>
<dbReference type="InterPro" id="IPR054613">
    <property type="entry name" value="Peptidase_S78_dom"/>
</dbReference>
<feature type="domain" description="Prohead serine protease" evidence="4">
    <location>
        <begin position="19"/>
        <end position="174"/>
    </location>
</feature>
<name>A0A540VPG3_9GAMM</name>
<keyword evidence="1" id="KW-1188">Viral release from host cell</keyword>
<dbReference type="AlphaFoldDB" id="A0A540VPG3"/>
<comment type="caution">
    <text evidence="5">The sequence shown here is derived from an EMBL/GenBank/DDBJ whole genome shotgun (WGS) entry which is preliminary data.</text>
</comment>
<evidence type="ECO:0000313" key="5">
    <source>
        <dbReference type="EMBL" id="TQE98661.1"/>
    </source>
</evidence>
<keyword evidence="2 5" id="KW-0645">Protease</keyword>
<sequence length="201" mass="22699">MRYRAMTEQMERRVISSANLEIRQDENESRLVGYAAVFNSMSENLGGFREQIAPGAFSRSLAQGEDIRALWNHNSDIVLGRTRSGTLSLVEDENGLRAEIEPPESAGNLMESVRRGDVSQMSFGFMVRPNGDRIDEDEDGMILRTLTDVRLMEVSAVAFPAYPETSIDARTLEHWRELVRPKATPGQVARARMRRALLDRL</sequence>
<protein>
    <submittedName>
        <fullName evidence="5">HK97 family phage prohead protease</fullName>
    </submittedName>
</protein>
<dbReference type="NCBIfam" id="TIGR01543">
    <property type="entry name" value="proheadase_HK97"/>
    <property type="match status" value="1"/>
</dbReference>
<organism evidence="5 6">
    <name type="scientific">Spiribacter salinus</name>
    <dbReference type="NCBI Taxonomy" id="1335746"/>
    <lineage>
        <taxon>Bacteria</taxon>
        <taxon>Pseudomonadati</taxon>
        <taxon>Pseudomonadota</taxon>
        <taxon>Gammaproteobacteria</taxon>
        <taxon>Chromatiales</taxon>
        <taxon>Ectothiorhodospiraceae</taxon>
        <taxon>Spiribacter</taxon>
    </lineage>
</organism>
<dbReference type="InterPro" id="IPR006433">
    <property type="entry name" value="Prohead_protease"/>
</dbReference>